<name>A0ABX4XTS4_9PSED</name>
<dbReference type="EMBL" id="POWE01000184">
    <property type="protein sequence ID" value="PNQ88257.1"/>
    <property type="molecule type" value="Genomic_DNA"/>
</dbReference>
<proteinExistence type="predicted"/>
<reference evidence="1 2" key="1">
    <citation type="submission" date="2018-01" db="EMBL/GenBank/DDBJ databases">
        <title>Draft Genome Sequence of Pseudomonas gingeri NCPPB 3146 (LMG 5327), a White Line Reaction Producer.</title>
        <authorList>
            <person name="Rokni-Zadeh H."/>
            <person name="Bahrami T."/>
            <person name="Zarvandi S."/>
            <person name="Changi-Ashtiani M."/>
            <person name="De Mot R."/>
        </authorList>
    </citation>
    <scope>NUCLEOTIDE SEQUENCE [LARGE SCALE GENOMIC DNA]</scope>
    <source>
        <strain evidence="2">NCPPB 3146 \ LMG 5327</strain>
    </source>
</reference>
<dbReference type="SUPFAM" id="SSF88723">
    <property type="entry name" value="PIN domain-like"/>
    <property type="match status" value="1"/>
</dbReference>
<sequence length="75" mass="7975">MGAIKLICGDSSGSVPYFTELATAGTPLGPCDQMIAGHARSQGLIRVTNNSREFDRVPGLRIEDWVSETQAPGQV</sequence>
<evidence type="ECO:0008006" key="3">
    <source>
        <dbReference type="Google" id="ProtNLM"/>
    </source>
</evidence>
<dbReference type="InterPro" id="IPR029060">
    <property type="entry name" value="PIN-like_dom_sf"/>
</dbReference>
<protein>
    <recommendedName>
        <fullName evidence="3">Type II toxin-antitoxin system VapC family toxin</fullName>
    </recommendedName>
</protein>
<organism evidence="1 2">
    <name type="scientific">Pseudomonas gingeri NCPPB 3146 = LMG 5327</name>
    <dbReference type="NCBI Taxonomy" id="707248"/>
    <lineage>
        <taxon>Bacteria</taxon>
        <taxon>Pseudomonadati</taxon>
        <taxon>Pseudomonadota</taxon>
        <taxon>Gammaproteobacteria</taxon>
        <taxon>Pseudomonadales</taxon>
        <taxon>Pseudomonadaceae</taxon>
        <taxon>Pseudomonas</taxon>
    </lineage>
</organism>
<comment type="caution">
    <text evidence="1">The sequence shown here is derived from an EMBL/GenBank/DDBJ whole genome shotgun (WGS) entry which is preliminary data.</text>
</comment>
<evidence type="ECO:0000313" key="2">
    <source>
        <dbReference type="Proteomes" id="UP000236232"/>
    </source>
</evidence>
<dbReference type="Proteomes" id="UP000236232">
    <property type="component" value="Unassembled WGS sequence"/>
</dbReference>
<gene>
    <name evidence="1" type="ORF">CCU68_33270</name>
</gene>
<keyword evidence="2" id="KW-1185">Reference proteome</keyword>
<accession>A0ABX4XTS4</accession>
<dbReference type="Gene3D" id="3.40.50.1010">
    <property type="entry name" value="5'-nuclease"/>
    <property type="match status" value="1"/>
</dbReference>
<evidence type="ECO:0000313" key="1">
    <source>
        <dbReference type="EMBL" id="PNQ88257.1"/>
    </source>
</evidence>